<dbReference type="InterPro" id="IPR031414">
    <property type="entry name" value="Ribosomal_bTHX"/>
</dbReference>
<accession>A0ABQ5RZ42</accession>
<proteinExistence type="inferred from homology"/>
<evidence type="ECO:0000256" key="3">
    <source>
        <dbReference type="ARBA" id="ARBA00023274"/>
    </source>
</evidence>
<evidence type="ECO:0000256" key="1">
    <source>
        <dbReference type="ARBA" id="ARBA00010834"/>
    </source>
</evidence>
<name>A0ABQ5RZ42_9CHLO</name>
<evidence type="ECO:0000313" key="6">
    <source>
        <dbReference type="Proteomes" id="UP001165090"/>
    </source>
</evidence>
<evidence type="ECO:0008006" key="7">
    <source>
        <dbReference type="Google" id="ProtNLM"/>
    </source>
</evidence>
<dbReference type="EMBL" id="BSDZ01000013">
    <property type="protein sequence ID" value="GLI62301.1"/>
    <property type="molecule type" value="Genomic_DNA"/>
</dbReference>
<keyword evidence="2" id="KW-0689">Ribosomal protein</keyword>
<comment type="caution">
    <text evidence="5">The sequence shown here is derived from an EMBL/GenBank/DDBJ whole genome shotgun (WGS) entry which is preliminary data.</text>
</comment>
<evidence type="ECO:0000256" key="2">
    <source>
        <dbReference type="ARBA" id="ARBA00022980"/>
    </source>
</evidence>
<evidence type="ECO:0000256" key="4">
    <source>
        <dbReference type="SAM" id="MobiDB-lite"/>
    </source>
</evidence>
<dbReference type="InterPro" id="IPR030826">
    <property type="entry name" value="Ribosomal_bTHX/bTHXc/bTHXm"/>
</dbReference>
<keyword evidence="3" id="KW-0687">Ribonucleoprotein</keyword>
<sequence>MQQLLSVASPSSFTQIWRSMLQLESFVEVECLYRCAGQHCVARSSIRLHHASSFHSPSLCGKGDNRTRRGKIFRNTFREHLPRQFLHPEQFPGGPAYHRAGTHGWREERFRYPCDPSPPAAPSVPGPLGPQ</sequence>
<reference evidence="5 6" key="1">
    <citation type="journal article" date="2023" name="IScience">
        <title>Expanded male sex-determining region conserved during the evolution of homothallism in the green alga Volvox.</title>
        <authorList>
            <person name="Yamamoto K."/>
            <person name="Matsuzaki R."/>
            <person name="Mahakham W."/>
            <person name="Heman W."/>
            <person name="Sekimoto H."/>
            <person name="Kawachi M."/>
            <person name="Minakuchi Y."/>
            <person name="Toyoda A."/>
            <person name="Nozaki H."/>
        </authorList>
    </citation>
    <scope>NUCLEOTIDE SEQUENCE [LARGE SCALE GENOMIC DNA]</scope>
    <source>
        <strain evidence="5 6">NIES-4468</strain>
    </source>
</reference>
<dbReference type="NCBIfam" id="TIGR04560">
    <property type="entry name" value="ribo_THX"/>
    <property type="match status" value="1"/>
</dbReference>
<feature type="region of interest" description="Disordered" evidence="4">
    <location>
        <begin position="108"/>
        <end position="131"/>
    </location>
</feature>
<dbReference type="Pfam" id="PF17070">
    <property type="entry name" value="Thx"/>
    <property type="match status" value="1"/>
</dbReference>
<comment type="similarity">
    <text evidence="1">Belongs to the bacterial ribosomal protein bTHX family.</text>
</comment>
<protein>
    <recommendedName>
        <fullName evidence="7">C2H2-type domain-containing protein</fullName>
    </recommendedName>
</protein>
<gene>
    <name evidence="5" type="ORF">VaNZ11_004908</name>
</gene>
<dbReference type="Proteomes" id="UP001165090">
    <property type="component" value="Unassembled WGS sequence"/>
</dbReference>
<feature type="compositionally biased region" description="Pro residues" evidence="4">
    <location>
        <begin position="115"/>
        <end position="131"/>
    </location>
</feature>
<keyword evidence="6" id="KW-1185">Reference proteome</keyword>
<evidence type="ECO:0000313" key="5">
    <source>
        <dbReference type="EMBL" id="GLI62301.1"/>
    </source>
</evidence>
<organism evidence="5 6">
    <name type="scientific">Volvox africanus</name>
    <dbReference type="NCBI Taxonomy" id="51714"/>
    <lineage>
        <taxon>Eukaryota</taxon>
        <taxon>Viridiplantae</taxon>
        <taxon>Chlorophyta</taxon>
        <taxon>core chlorophytes</taxon>
        <taxon>Chlorophyceae</taxon>
        <taxon>CS clade</taxon>
        <taxon>Chlamydomonadales</taxon>
        <taxon>Volvocaceae</taxon>
        <taxon>Volvox</taxon>
    </lineage>
</organism>